<comment type="caution">
    <text evidence="5">The sequence shown here is derived from an EMBL/GenBank/DDBJ whole genome shotgun (WGS) entry which is preliminary data.</text>
</comment>
<dbReference type="GO" id="GO:0003677">
    <property type="term" value="F:DNA binding"/>
    <property type="evidence" value="ECO:0007669"/>
    <property type="project" value="UniProtKB-KW"/>
</dbReference>
<sequence>MSMKRELDHAAEAGPESGHLTRGEAVYEWVRERIIDGRLPTGSRIRERDLAEEIRVSRVPIREAFPRLEAEGYIRTLPRRGAVVAPMALSDVIELFDVRASLEVLAARLAAARCAAGEPGDELVRALSAAEGALAGEDSHTIASVTSDFHGAIVDLAGNALLQDLMLPIRGRVKRLFNIANERDDIDLHREHRDLCDAIVRGQVERAAALALAHVEHSRADTVPIIERMSRLSQT</sequence>
<dbReference type="Pfam" id="PF00392">
    <property type="entry name" value="GntR"/>
    <property type="match status" value="1"/>
</dbReference>
<keyword evidence="6" id="KW-1185">Reference proteome</keyword>
<evidence type="ECO:0000259" key="4">
    <source>
        <dbReference type="PROSITE" id="PS50949"/>
    </source>
</evidence>
<dbReference type="InterPro" id="IPR011711">
    <property type="entry name" value="GntR_C"/>
</dbReference>
<dbReference type="GO" id="GO:0003700">
    <property type="term" value="F:DNA-binding transcription factor activity"/>
    <property type="evidence" value="ECO:0007669"/>
    <property type="project" value="InterPro"/>
</dbReference>
<proteinExistence type="predicted"/>
<dbReference type="EMBL" id="SNYA01000003">
    <property type="protein sequence ID" value="TDP93164.1"/>
    <property type="molecule type" value="Genomic_DNA"/>
</dbReference>
<dbReference type="InterPro" id="IPR036388">
    <property type="entry name" value="WH-like_DNA-bd_sf"/>
</dbReference>
<dbReference type="Gene3D" id="1.10.10.10">
    <property type="entry name" value="Winged helix-like DNA-binding domain superfamily/Winged helix DNA-binding domain"/>
    <property type="match status" value="1"/>
</dbReference>
<dbReference type="PRINTS" id="PR00035">
    <property type="entry name" value="HTHGNTR"/>
</dbReference>
<dbReference type="AlphaFoldDB" id="A0A4R6S1R7"/>
<evidence type="ECO:0000313" key="5">
    <source>
        <dbReference type="EMBL" id="TDP93164.1"/>
    </source>
</evidence>
<evidence type="ECO:0000313" key="6">
    <source>
        <dbReference type="Proteomes" id="UP000295601"/>
    </source>
</evidence>
<dbReference type="InterPro" id="IPR036390">
    <property type="entry name" value="WH_DNA-bd_sf"/>
</dbReference>
<keyword evidence="1" id="KW-0805">Transcription regulation</keyword>
<evidence type="ECO:0000256" key="3">
    <source>
        <dbReference type="ARBA" id="ARBA00023163"/>
    </source>
</evidence>
<dbReference type="PANTHER" id="PTHR43537:SF5">
    <property type="entry name" value="UXU OPERON TRANSCRIPTIONAL REGULATOR"/>
    <property type="match status" value="1"/>
</dbReference>
<dbReference type="PROSITE" id="PS50949">
    <property type="entry name" value="HTH_GNTR"/>
    <property type="match status" value="1"/>
</dbReference>
<dbReference type="Pfam" id="PF07729">
    <property type="entry name" value="FCD"/>
    <property type="match status" value="1"/>
</dbReference>
<keyword evidence="3" id="KW-0804">Transcription</keyword>
<dbReference type="SMART" id="SM00895">
    <property type="entry name" value="FCD"/>
    <property type="match status" value="1"/>
</dbReference>
<dbReference type="Proteomes" id="UP000295601">
    <property type="component" value="Unassembled WGS sequence"/>
</dbReference>
<dbReference type="SMART" id="SM00345">
    <property type="entry name" value="HTH_GNTR"/>
    <property type="match status" value="1"/>
</dbReference>
<dbReference type="InterPro" id="IPR000524">
    <property type="entry name" value="Tscrpt_reg_HTH_GntR"/>
</dbReference>
<dbReference type="InterPro" id="IPR008920">
    <property type="entry name" value="TF_FadR/GntR_C"/>
</dbReference>
<dbReference type="CDD" id="cd07377">
    <property type="entry name" value="WHTH_GntR"/>
    <property type="match status" value="1"/>
</dbReference>
<protein>
    <submittedName>
        <fullName evidence="5">GntR family transcriptional regulator</fullName>
    </submittedName>
</protein>
<reference evidence="5 6" key="1">
    <citation type="submission" date="2019-03" db="EMBL/GenBank/DDBJ databases">
        <title>Genomic analyses of the natural microbiome of Caenorhabditis elegans.</title>
        <authorList>
            <person name="Samuel B."/>
        </authorList>
    </citation>
    <scope>NUCLEOTIDE SEQUENCE [LARGE SCALE GENOMIC DNA]</scope>
    <source>
        <strain evidence="5 6">JUb18</strain>
    </source>
</reference>
<feature type="domain" description="HTH gntR-type" evidence="4">
    <location>
        <begin position="20"/>
        <end position="87"/>
    </location>
</feature>
<evidence type="ECO:0000256" key="1">
    <source>
        <dbReference type="ARBA" id="ARBA00023015"/>
    </source>
</evidence>
<dbReference type="RefSeq" id="WP_208107864.1">
    <property type="nucleotide sequence ID" value="NZ_SNYA01000003.1"/>
</dbReference>
<evidence type="ECO:0000256" key="2">
    <source>
        <dbReference type="ARBA" id="ARBA00023125"/>
    </source>
</evidence>
<name>A0A4R6S1R7_9MICO</name>
<organism evidence="5 6">
    <name type="scientific">Leucobacter luti</name>
    <dbReference type="NCBI Taxonomy" id="340320"/>
    <lineage>
        <taxon>Bacteria</taxon>
        <taxon>Bacillati</taxon>
        <taxon>Actinomycetota</taxon>
        <taxon>Actinomycetes</taxon>
        <taxon>Micrococcales</taxon>
        <taxon>Microbacteriaceae</taxon>
        <taxon>Leucobacter</taxon>
    </lineage>
</organism>
<keyword evidence="2" id="KW-0238">DNA-binding</keyword>
<gene>
    <name evidence="5" type="ORF">EDF62_1140</name>
</gene>
<dbReference type="Gene3D" id="1.20.120.530">
    <property type="entry name" value="GntR ligand-binding domain-like"/>
    <property type="match status" value="1"/>
</dbReference>
<dbReference type="SUPFAM" id="SSF48008">
    <property type="entry name" value="GntR ligand-binding domain-like"/>
    <property type="match status" value="1"/>
</dbReference>
<dbReference type="PANTHER" id="PTHR43537">
    <property type="entry name" value="TRANSCRIPTIONAL REGULATOR, GNTR FAMILY"/>
    <property type="match status" value="1"/>
</dbReference>
<dbReference type="SUPFAM" id="SSF46785">
    <property type="entry name" value="Winged helix' DNA-binding domain"/>
    <property type="match status" value="1"/>
</dbReference>
<accession>A0A4R6S1R7</accession>